<reference evidence="8" key="1">
    <citation type="journal article" date="2020" name="bioRxiv">
        <title>Whole genome comparisons of ergot fungi reveals the divergence and evolution of species within the genus Claviceps are the result of varying mechanisms driving genome evolution and host range expansion.</title>
        <authorList>
            <person name="Wyka S.A."/>
            <person name="Mondo S.J."/>
            <person name="Liu M."/>
            <person name="Dettman J."/>
            <person name="Nalam V."/>
            <person name="Broders K.D."/>
        </authorList>
    </citation>
    <scope>NUCLEOTIDE SEQUENCE</scope>
    <source>
        <strain evidence="8">CCC 1102</strain>
    </source>
</reference>
<feature type="compositionally biased region" description="Polar residues" evidence="6">
    <location>
        <begin position="66"/>
        <end position="99"/>
    </location>
</feature>
<dbReference type="CDD" id="cd00067">
    <property type="entry name" value="GAL4"/>
    <property type="match status" value="1"/>
</dbReference>
<keyword evidence="5" id="KW-0539">Nucleus</keyword>
<feature type="domain" description="Zn(2)-C6 fungal-type" evidence="7">
    <location>
        <begin position="22"/>
        <end position="54"/>
    </location>
</feature>
<keyword evidence="4" id="KW-0804">Transcription</keyword>
<comment type="caution">
    <text evidence="8">The sequence shown here is derived from an EMBL/GenBank/DDBJ whole genome shotgun (WGS) entry which is preliminary data.</text>
</comment>
<dbReference type="GO" id="GO:0000981">
    <property type="term" value="F:DNA-binding transcription factor activity, RNA polymerase II-specific"/>
    <property type="evidence" value="ECO:0007669"/>
    <property type="project" value="InterPro"/>
</dbReference>
<dbReference type="PROSITE" id="PS50048">
    <property type="entry name" value="ZN2_CY6_FUNGAL_2"/>
    <property type="match status" value="1"/>
</dbReference>
<keyword evidence="3" id="KW-0238">DNA-binding</keyword>
<evidence type="ECO:0000313" key="8">
    <source>
        <dbReference type="EMBL" id="KAG5974714.1"/>
    </source>
</evidence>
<evidence type="ECO:0000256" key="5">
    <source>
        <dbReference type="ARBA" id="ARBA00023242"/>
    </source>
</evidence>
<evidence type="ECO:0000313" key="9">
    <source>
        <dbReference type="Proteomes" id="UP000784919"/>
    </source>
</evidence>
<evidence type="ECO:0000256" key="3">
    <source>
        <dbReference type="ARBA" id="ARBA00023125"/>
    </source>
</evidence>
<dbReference type="EMBL" id="SRPS01000028">
    <property type="protein sequence ID" value="KAG5974714.1"/>
    <property type="molecule type" value="Genomic_DNA"/>
</dbReference>
<evidence type="ECO:0000256" key="4">
    <source>
        <dbReference type="ARBA" id="ARBA00023163"/>
    </source>
</evidence>
<evidence type="ECO:0000256" key="1">
    <source>
        <dbReference type="ARBA" id="ARBA00022723"/>
    </source>
</evidence>
<dbReference type="AlphaFoldDB" id="A0A9P7MWX1"/>
<feature type="region of interest" description="Disordered" evidence="6">
    <location>
        <begin position="63"/>
        <end position="103"/>
    </location>
</feature>
<dbReference type="SMART" id="SM00906">
    <property type="entry name" value="Fungal_trans"/>
    <property type="match status" value="1"/>
</dbReference>
<accession>A0A9P7MWX1</accession>
<keyword evidence="1" id="KW-0479">Metal-binding</keyword>
<dbReference type="CDD" id="cd12148">
    <property type="entry name" value="fungal_TF_MHR"/>
    <property type="match status" value="1"/>
</dbReference>
<dbReference type="GO" id="GO:0000978">
    <property type="term" value="F:RNA polymerase II cis-regulatory region sequence-specific DNA binding"/>
    <property type="evidence" value="ECO:0007669"/>
    <property type="project" value="TreeGrafter"/>
</dbReference>
<organism evidence="8 9">
    <name type="scientific">Claviceps arundinis</name>
    <dbReference type="NCBI Taxonomy" id="1623583"/>
    <lineage>
        <taxon>Eukaryota</taxon>
        <taxon>Fungi</taxon>
        <taxon>Dikarya</taxon>
        <taxon>Ascomycota</taxon>
        <taxon>Pezizomycotina</taxon>
        <taxon>Sordariomycetes</taxon>
        <taxon>Hypocreomycetidae</taxon>
        <taxon>Hypocreales</taxon>
        <taxon>Clavicipitaceae</taxon>
        <taxon>Claviceps</taxon>
    </lineage>
</organism>
<dbReference type="PANTHER" id="PTHR47424:SF3">
    <property type="entry name" value="REGULATORY PROTEIN GAL4"/>
    <property type="match status" value="1"/>
</dbReference>
<evidence type="ECO:0000259" key="7">
    <source>
        <dbReference type="PROSITE" id="PS50048"/>
    </source>
</evidence>
<sequence>MFDPQSLRLEGHKRKRLKVNGACDACRDRKTRCDGRHPVCLACETRNCAQYCRYTRRAKGNDLAAASTTSRPVSVQSTVSAPPSASGKISQPIASSTWDSPAKESDGLATLTSYDDNSTYGSSSTVAFFRRILSADDVIRSAVRLERDENSQHRQKSLAKPHASVAVLPERREMDDFISCYWNFVHPMFPVLHKPTFCDQYSHAGEMEVGNENLSCFSSGREHAVFLSMLNLVCALGCQFSNLIRDVQKTSVAYEFYERSKQAFQHDWLDAADLSIVQLLLLNGVYLQSTRHANRCWNSVGLAIRASQILGLHVEDQRHAMSQLEHQMRRRIWHTCVSLDRLLSMTFGRPTMIHGTNSVPLPLIIDDEYLRVEGVGVQPHDAPSYLSLFVNSCVLLEILRDVLHFVTTCEPGSEQAGEEANVAPIPSMVAQVLELNRRLDRFSTTLPIYLHMGDSGMEKLACSNEVGFQKKVLYCRFLLTRLLLLRPMLLSMVVNTDGLHCASSNENLDYGIIRQCCDLCISTAYNLIDTVYVNLGTMYSSSSWHSVYFTFSSAIVMLASLKSNVLNMQATDSSFQLHWTRCLAILDYYKEHVCSATQVIRSLQAVQQRMFKQQQQQQQQQQKRADRYQSTNPPVGGVGLTPISQLSNADGPSFADVFYSPDGSIQDDFGTNLFNLNWLELFQSET</sequence>
<dbReference type="Pfam" id="PF00172">
    <property type="entry name" value="Zn_clus"/>
    <property type="match status" value="1"/>
</dbReference>
<dbReference type="InterPro" id="IPR001138">
    <property type="entry name" value="Zn2Cys6_DnaBD"/>
</dbReference>
<dbReference type="Proteomes" id="UP000784919">
    <property type="component" value="Unassembled WGS sequence"/>
</dbReference>
<dbReference type="InterPro" id="IPR036864">
    <property type="entry name" value="Zn2-C6_fun-type_DNA-bd_sf"/>
</dbReference>
<dbReference type="PROSITE" id="PS00463">
    <property type="entry name" value="ZN2_CY6_FUNGAL_1"/>
    <property type="match status" value="1"/>
</dbReference>
<dbReference type="GO" id="GO:0005634">
    <property type="term" value="C:nucleus"/>
    <property type="evidence" value="ECO:0007669"/>
    <property type="project" value="TreeGrafter"/>
</dbReference>
<dbReference type="PANTHER" id="PTHR47424">
    <property type="entry name" value="REGULATORY PROTEIN GAL4"/>
    <property type="match status" value="1"/>
</dbReference>
<dbReference type="SUPFAM" id="SSF57701">
    <property type="entry name" value="Zn2/Cys6 DNA-binding domain"/>
    <property type="match status" value="1"/>
</dbReference>
<keyword evidence="2" id="KW-0805">Transcription regulation</keyword>
<dbReference type="InterPro" id="IPR007219">
    <property type="entry name" value="XnlR_reg_dom"/>
</dbReference>
<dbReference type="Pfam" id="PF04082">
    <property type="entry name" value="Fungal_trans"/>
    <property type="match status" value="1"/>
</dbReference>
<protein>
    <recommendedName>
        <fullName evidence="7">Zn(2)-C6 fungal-type domain-containing protein</fullName>
    </recommendedName>
</protein>
<dbReference type="SMART" id="SM00066">
    <property type="entry name" value="GAL4"/>
    <property type="match status" value="1"/>
</dbReference>
<evidence type="ECO:0000256" key="2">
    <source>
        <dbReference type="ARBA" id="ARBA00023015"/>
    </source>
</evidence>
<feature type="region of interest" description="Disordered" evidence="6">
    <location>
        <begin position="615"/>
        <end position="634"/>
    </location>
</feature>
<dbReference type="GO" id="GO:0006351">
    <property type="term" value="P:DNA-templated transcription"/>
    <property type="evidence" value="ECO:0007669"/>
    <property type="project" value="InterPro"/>
</dbReference>
<dbReference type="InterPro" id="IPR051127">
    <property type="entry name" value="Fungal_SecMet_Regulators"/>
</dbReference>
<dbReference type="Gene3D" id="4.10.240.10">
    <property type="entry name" value="Zn(2)-C6 fungal-type DNA-binding domain"/>
    <property type="match status" value="1"/>
</dbReference>
<dbReference type="GO" id="GO:0000435">
    <property type="term" value="P:positive regulation of transcription from RNA polymerase II promoter by galactose"/>
    <property type="evidence" value="ECO:0007669"/>
    <property type="project" value="TreeGrafter"/>
</dbReference>
<evidence type="ECO:0000256" key="6">
    <source>
        <dbReference type="SAM" id="MobiDB-lite"/>
    </source>
</evidence>
<dbReference type="GO" id="GO:0008270">
    <property type="term" value="F:zinc ion binding"/>
    <property type="evidence" value="ECO:0007669"/>
    <property type="project" value="InterPro"/>
</dbReference>
<dbReference type="OrthoDB" id="424974at2759"/>
<gene>
    <name evidence="8" type="ORF">E4U56_004268</name>
</gene>
<proteinExistence type="predicted"/>
<name>A0A9P7MWX1_9HYPO</name>